<evidence type="ECO:0000313" key="1">
    <source>
        <dbReference type="EMBL" id="CAD7623045.1"/>
    </source>
</evidence>
<protein>
    <submittedName>
        <fullName evidence="1">Uncharacterized protein</fullName>
    </submittedName>
</protein>
<proteinExistence type="predicted"/>
<dbReference type="EMBL" id="OC856007">
    <property type="protein sequence ID" value="CAD7623045.1"/>
    <property type="molecule type" value="Genomic_DNA"/>
</dbReference>
<gene>
    <name evidence="1" type="ORF">OSB1V03_LOCUS3506</name>
</gene>
<dbReference type="EMBL" id="CAJPIZ010001432">
    <property type="protein sequence ID" value="CAG2103475.1"/>
    <property type="molecule type" value="Genomic_DNA"/>
</dbReference>
<accession>A0A7R9PW92</accession>
<name>A0A7R9PW92_9ACAR</name>
<sequence>MTFGTPITAFPLLYEHLIPFCNSTTNPSNVAQYPYLCSMIEHVVNDTDIDICVNGYKGSLDVEKLRTQCIDTLNHMFPKTTHYTEKALLSMHTLSTRYSDIGYHITRCLAIVRHYDSWDIPPKHKNTLLNYEGYPYEKSSQMDLADSFGEYPILLSFPDIYDVYLYMCEDKCVFGKNLTKVEISSEYILNTYCYTYEKKSKESIACIARYVESKYHSNVCLYANTLPESTDTTFNIKGMTAVPFVLTPNGLKSYANHTSEDKYRYFCKQIADEIDNHIIGDEFQGITAYVEDYDINIAVVSVLTPDSSVGFKRQIFTIKWDIHLDYSKYIKLKTVINVTSNTYEHNIQTHTIGIFTSNDRVLAAVSRLTYEDVGLYEKYISCPAKGLIYAVTSSYWEGVCHATRYYNTRLSVFNIGSQIYHQTGRYFYYFTYQSDRMKFDRHVTQLLATYFETRHRVTGYSVESRHMLGYYEVVIHGMSSPAYRSLGRYIYAMFTYSGNTFMGTQILTPVVDPTAHSPELNVIDFTLGPAKGDISFANDMHLLLFGGLFKGQTASDYYVGLYMVYNYNDTTIWVSDTHSKVFQQVYFVFNYKPKDVGEFGLNYAYNFDELTFDKLVGIYFDTYGTHTIPTGPYLVANAYKETNKDLLYIYNMYNKKEKKMKSLKDIEVESTYLYYFCGIGGVDGEAPSSGWHTSIVIKIICGQQSVVNEPKHQLCNYTEIMSAFGFQNHVFYQIYTKDNTSELWKVNEPGIEDMEYGNYTGIKIDKKYYNLSHDSTHLLHLLHNLFHLPFGTPITAYPLVYEELINFCNFTSNAANYTHLCAMITHVMRDHNIDLICIVATGDTKLLKDFTEPLVQNCLINYKLSADLQKLRTHCVNTLDQMFPTAQYVGKSLVSIQSLSSRYSETGNYISRSVAIFRHIHPNHLTKLINTLFYYKAYPYNKTISVDFVDIYGQKPILMAFPAGNRSLRLISADSAIVLIVSSVWDQMFTSNKTPDFGDILQKSWDFIAQNYCYRYKSGLSLEACISSYVKSKHYSNVCLYASTQPINQYITFSTKGLIAYPFILTPDGLKGYSYAESEVNYHRFCQIFADSVYKVMALRGLWHHHFQGITAYVDDYETNKAVVSVLTPDSNRQHIYTIAWDLRIKYEKHMNFTSLINVTAFDYIQENQTNITALFTHYDRVMAIVSKSIHKQPYIYAINNTSSDEPLFKPVDNYLWHELITCPANGLIYSVTSNYWEDVCPLKRGYDSRQSVFNIGPDIYHQTGRHFYLFSYNDRVFEFDIHVTQLLAIYFETRHRVTGYSVESRHMMGYYEVIIHGMSSPAYRSLGRYIFAMFTYNANKFMGTPVLTPVADPTAHSPLLKIIDFTLGPAKGDISLANDMHPLLFAGLFWGPNPSDYYIGLYMVYGYNETTIWVSDTHHNVVKQIYFAFNYKQQNVGTFGPTYYHKWTDLKFDKLVGMYFGYGPDLNSPTGPYLVANWLKNDNKNMLYIYNMYNQNDRKMSHLPDIDVDYTYLHTFCRRGGVLRGSTSGWQSSNGIGYKRWHTMTPIIT</sequence>
<organism evidence="1">
    <name type="scientific">Medioppia subpectinata</name>
    <dbReference type="NCBI Taxonomy" id="1979941"/>
    <lineage>
        <taxon>Eukaryota</taxon>
        <taxon>Metazoa</taxon>
        <taxon>Ecdysozoa</taxon>
        <taxon>Arthropoda</taxon>
        <taxon>Chelicerata</taxon>
        <taxon>Arachnida</taxon>
        <taxon>Acari</taxon>
        <taxon>Acariformes</taxon>
        <taxon>Sarcoptiformes</taxon>
        <taxon>Oribatida</taxon>
        <taxon>Brachypylina</taxon>
        <taxon>Oppioidea</taxon>
        <taxon>Oppiidae</taxon>
        <taxon>Medioppia</taxon>
    </lineage>
</organism>
<evidence type="ECO:0000313" key="2">
    <source>
        <dbReference type="Proteomes" id="UP000759131"/>
    </source>
</evidence>
<keyword evidence="2" id="KW-1185">Reference proteome</keyword>
<dbReference type="Proteomes" id="UP000759131">
    <property type="component" value="Unassembled WGS sequence"/>
</dbReference>
<reference evidence="1" key="1">
    <citation type="submission" date="2020-11" db="EMBL/GenBank/DDBJ databases">
        <authorList>
            <person name="Tran Van P."/>
        </authorList>
    </citation>
    <scope>NUCLEOTIDE SEQUENCE</scope>
</reference>